<protein>
    <submittedName>
        <fullName evidence="13">Delta-9 acyl-phospholipid desaturase</fullName>
    </submittedName>
</protein>
<evidence type="ECO:0000256" key="4">
    <source>
        <dbReference type="ARBA" id="ARBA00022832"/>
    </source>
</evidence>
<dbReference type="CDD" id="cd03505">
    <property type="entry name" value="Delta9-FADS-like"/>
    <property type="match status" value="1"/>
</dbReference>
<dbReference type="Pfam" id="PF00487">
    <property type="entry name" value="FA_desaturase"/>
    <property type="match status" value="1"/>
</dbReference>
<organism evidence="13">
    <name type="scientific">uncultured marine group II/III euryarchaeote KM3_14_C07</name>
    <dbReference type="NCBI Taxonomy" id="1457888"/>
    <lineage>
        <taxon>Archaea</taxon>
        <taxon>Methanobacteriati</taxon>
        <taxon>Methanobacteriota</taxon>
        <taxon>environmental samples</taxon>
    </lineage>
</organism>
<evidence type="ECO:0000256" key="8">
    <source>
        <dbReference type="ARBA" id="ARBA00023098"/>
    </source>
</evidence>
<keyword evidence="9 11" id="KW-0472">Membrane</keyword>
<sequence>MDNTIMDFGRRDTISWDTLSAMVVFHVLAVVALFHVTWSALLVAFILHWVCIGWGIGMGYHRLHTHRAYRVPRLVEYFFAICATLTLQGGPIFWTAVHRIHHQYSDDTGDPHTPRDGKWWSHILWTIFGEALHSNTAVVGKYAPDLMEHRFYRVLNTWHWVPLVILGIFLYLVGGLPWLLWGVFFRVVFGLHATWLVNSATHLWGKRRFETPDDSKNSMWVAMLTFGEGWHNNHHALPRSARHGLTWSEIDLTWMQIRLLEILGIATDVQVPTPEQIDSKVSSAARRAA</sequence>
<evidence type="ECO:0000259" key="12">
    <source>
        <dbReference type="Pfam" id="PF00487"/>
    </source>
</evidence>
<reference evidence="13" key="1">
    <citation type="journal article" date="2014" name="Genome Biol. Evol.">
        <title>Pangenome evidence for extensive interdomain horizontal transfer affecting lineage core and shell genes in uncultured planktonic thaumarchaeota and euryarchaeota.</title>
        <authorList>
            <person name="Deschamps P."/>
            <person name="Zivanovic Y."/>
            <person name="Moreira D."/>
            <person name="Rodriguez-Valera F."/>
            <person name="Lopez-Garcia P."/>
        </authorList>
    </citation>
    <scope>NUCLEOTIDE SEQUENCE</scope>
</reference>
<dbReference type="InterPro" id="IPR015876">
    <property type="entry name" value="Acyl-CoA_DS"/>
</dbReference>
<evidence type="ECO:0000256" key="3">
    <source>
        <dbReference type="ARBA" id="ARBA00022692"/>
    </source>
</evidence>
<keyword evidence="8" id="KW-0443">Lipid metabolism</keyword>
<feature type="transmembrane region" description="Helical" evidence="11">
    <location>
        <begin position="40"/>
        <end position="63"/>
    </location>
</feature>
<evidence type="ECO:0000256" key="9">
    <source>
        <dbReference type="ARBA" id="ARBA00023136"/>
    </source>
</evidence>
<evidence type="ECO:0000256" key="5">
    <source>
        <dbReference type="ARBA" id="ARBA00022989"/>
    </source>
</evidence>
<dbReference type="InterPro" id="IPR005804">
    <property type="entry name" value="FA_desaturase_dom"/>
</dbReference>
<dbReference type="EMBL" id="KF900628">
    <property type="protein sequence ID" value="AIF01706.1"/>
    <property type="molecule type" value="Genomic_DNA"/>
</dbReference>
<keyword evidence="6" id="KW-0560">Oxidoreductase</keyword>
<dbReference type="PRINTS" id="PR00075">
    <property type="entry name" value="FACDDSATRASE"/>
</dbReference>
<evidence type="ECO:0000256" key="11">
    <source>
        <dbReference type="SAM" id="Phobius"/>
    </source>
</evidence>
<keyword evidence="4" id="KW-0276">Fatty acid metabolism</keyword>
<keyword evidence="7" id="KW-0408">Iron</keyword>
<keyword evidence="5 11" id="KW-1133">Transmembrane helix</keyword>
<keyword evidence="3 11" id="KW-0812">Transmembrane</keyword>
<accession>A0A075GCB9</accession>
<keyword evidence="2" id="KW-0444">Lipid biosynthesis</keyword>
<name>A0A075GCB9_9EURY</name>
<dbReference type="PANTHER" id="PTHR11351">
    <property type="entry name" value="ACYL-COA DESATURASE"/>
    <property type="match status" value="1"/>
</dbReference>
<keyword evidence="10" id="KW-0275">Fatty acid biosynthesis</keyword>
<feature type="domain" description="Fatty acid desaturase" evidence="12">
    <location>
        <begin position="37"/>
        <end position="246"/>
    </location>
</feature>
<evidence type="ECO:0000256" key="7">
    <source>
        <dbReference type="ARBA" id="ARBA00023004"/>
    </source>
</evidence>
<feature type="transmembrane region" description="Helical" evidence="11">
    <location>
        <begin position="14"/>
        <end position="34"/>
    </location>
</feature>
<evidence type="ECO:0000313" key="13">
    <source>
        <dbReference type="EMBL" id="AIF01706.1"/>
    </source>
</evidence>
<dbReference type="GO" id="GO:0006633">
    <property type="term" value="P:fatty acid biosynthetic process"/>
    <property type="evidence" value="ECO:0007669"/>
    <property type="project" value="UniProtKB-KW"/>
</dbReference>
<dbReference type="PANTHER" id="PTHR11351:SF31">
    <property type="entry name" value="DESATURASE 1, ISOFORM A-RELATED"/>
    <property type="match status" value="1"/>
</dbReference>
<comment type="subcellular location">
    <subcellularLocation>
        <location evidence="1">Membrane</location>
        <topology evidence="1">Multi-pass membrane protein</topology>
    </subcellularLocation>
</comment>
<evidence type="ECO:0000256" key="2">
    <source>
        <dbReference type="ARBA" id="ARBA00022516"/>
    </source>
</evidence>
<dbReference type="GO" id="GO:0016717">
    <property type="term" value="F:oxidoreductase activity, acting on paired donors, with oxidation of a pair of donors resulting in the reduction of molecular oxygen to two molecules of water"/>
    <property type="evidence" value="ECO:0007669"/>
    <property type="project" value="InterPro"/>
</dbReference>
<evidence type="ECO:0000256" key="10">
    <source>
        <dbReference type="ARBA" id="ARBA00023160"/>
    </source>
</evidence>
<feature type="transmembrane region" description="Helical" evidence="11">
    <location>
        <begin position="75"/>
        <end position="97"/>
    </location>
</feature>
<dbReference type="GO" id="GO:0016020">
    <property type="term" value="C:membrane"/>
    <property type="evidence" value="ECO:0007669"/>
    <property type="project" value="UniProtKB-SubCell"/>
</dbReference>
<dbReference type="AlphaFoldDB" id="A0A075GCB9"/>
<evidence type="ECO:0000256" key="6">
    <source>
        <dbReference type="ARBA" id="ARBA00023002"/>
    </source>
</evidence>
<evidence type="ECO:0000256" key="1">
    <source>
        <dbReference type="ARBA" id="ARBA00004141"/>
    </source>
</evidence>
<proteinExistence type="predicted"/>